<dbReference type="AlphaFoldDB" id="A0A5Q2TF25"/>
<evidence type="ECO:0000313" key="11">
    <source>
        <dbReference type="Proteomes" id="UP000339690"/>
    </source>
</evidence>
<reference evidence="10 11" key="1">
    <citation type="submission" date="2019-11" db="EMBL/GenBank/DDBJ databases">
        <title>Gracilibacillus salitolerans sp. nov., a moderate halophile isolated from a saline soil in northwest China.</title>
        <authorList>
            <person name="Gan L."/>
        </authorList>
    </citation>
    <scope>NUCLEOTIDE SEQUENCE [LARGE SCALE GENOMIC DNA]</scope>
    <source>
        <strain evidence="10 11">SCU50</strain>
    </source>
</reference>
<dbReference type="InterPro" id="IPR003838">
    <property type="entry name" value="ABC3_permease_C"/>
</dbReference>
<evidence type="ECO:0000256" key="3">
    <source>
        <dbReference type="ARBA" id="ARBA00022692"/>
    </source>
</evidence>
<dbReference type="PANTHER" id="PTHR30572:SF4">
    <property type="entry name" value="ABC TRANSPORTER PERMEASE YTRF"/>
    <property type="match status" value="1"/>
</dbReference>
<evidence type="ECO:0000313" key="10">
    <source>
        <dbReference type="EMBL" id="QGH33275.1"/>
    </source>
</evidence>
<evidence type="ECO:0000259" key="9">
    <source>
        <dbReference type="Pfam" id="PF12704"/>
    </source>
</evidence>
<evidence type="ECO:0000256" key="1">
    <source>
        <dbReference type="ARBA" id="ARBA00004651"/>
    </source>
</evidence>
<dbReference type="Pfam" id="PF02687">
    <property type="entry name" value="FtsX"/>
    <property type="match status" value="1"/>
</dbReference>
<comment type="subcellular location">
    <subcellularLocation>
        <location evidence="1">Cell membrane</location>
        <topology evidence="1">Multi-pass membrane protein</topology>
    </subcellularLocation>
</comment>
<feature type="domain" description="MacB-like periplasmic core" evidence="9">
    <location>
        <begin position="21"/>
        <end position="235"/>
    </location>
</feature>
<dbReference type="KEGG" id="grc:GI584_04120"/>
<evidence type="ECO:0000256" key="2">
    <source>
        <dbReference type="ARBA" id="ARBA00022475"/>
    </source>
</evidence>
<organism evidence="10 11">
    <name type="scientific">Gracilibacillus salitolerans</name>
    <dbReference type="NCBI Taxonomy" id="2663022"/>
    <lineage>
        <taxon>Bacteria</taxon>
        <taxon>Bacillati</taxon>
        <taxon>Bacillota</taxon>
        <taxon>Bacilli</taxon>
        <taxon>Bacillales</taxon>
        <taxon>Bacillaceae</taxon>
        <taxon>Gracilibacillus</taxon>
    </lineage>
</organism>
<name>A0A5Q2TF25_9BACI</name>
<dbReference type="Proteomes" id="UP000339690">
    <property type="component" value="Chromosome"/>
</dbReference>
<feature type="transmembrane region" description="Helical" evidence="7">
    <location>
        <begin position="268"/>
        <end position="297"/>
    </location>
</feature>
<comment type="similarity">
    <text evidence="6">Belongs to the ABC-4 integral membrane protein family.</text>
</comment>
<dbReference type="Pfam" id="PF12704">
    <property type="entry name" value="MacB_PCD"/>
    <property type="match status" value="1"/>
</dbReference>
<proteinExistence type="inferred from homology"/>
<gene>
    <name evidence="10" type="ORF">GI584_04120</name>
</gene>
<dbReference type="EMBL" id="CP045915">
    <property type="protein sequence ID" value="QGH33275.1"/>
    <property type="molecule type" value="Genomic_DNA"/>
</dbReference>
<keyword evidence="2" id="KW-1003">Cell membrane</keyword>
<keyword evidence="3 7" id="KW-0812">Transmembrane</keyword>
<keyword evidence="11" id="KW-1185">Reference proteome</keyword>
<feature type="domain" description="ABC3 transporter permease C-terminal" evidence="8">
    <location>
        <begin position="275"/>
        <end position="388"/>
    </location>
</feature>
<dbReference type="InterPro" id="IPR050250">
    <property type="entry name" value="Macrolide_Exporter_MacB"/>
</dbReference>
<protein>
    <submittedName>
        <fullName evidence="10">FtsX-like permease family protein</fullName>
    </submittedName>
</protein>
<feature type="transmembrane region" description="Helical" evidence="7">
    <location>
        <begin position="320"/>
        <end position="344"/>
    </location>
</feature>
<keyword evidence="4 7" id="KW-1133">Transmembrane helix</keyword>
<feature type="transmembrane region" description="Helical" evidence="7">
    <location>
        <begin position="21"/>
        <end position="42"/>
    </location>
</feature>
<evidence type="ECO:0000256" key="6">
    <source>
        <dbReference type="ARBA" id="ARBA00038076"/>
    </source>
</evidence>
<feature type="transmembrane region" description="Helical" evidence="7">
    <location>
        <begin position="356"/>
        <end position="378"/>
    </location>
</feature>
<evidence type="ECO:0000256" key="5">
    <source>
        <dbReference type="ARBA" id="ARBA00023136"/>
    </source>
</evidence>
<accession>A0A5Q2TF25</accession>
<evidence type="ECO:0000256" key="7">
    <source>
        <dbReference type="SAM" id="Phobius"/>
    </source>
</evidence>
<sequence length="395" mass="44089">MQMKNTLRLALEQLKANKLRTFLTLIGIIIGVGSVVAILLIGESGRKDIIGEFEKDANKLFYLHLDTSDQSKTNQASLGWRDIDLLRDQYQRQAQIAASYLDQKEAVFEQDTEQVDITAVTDNYSQVSNMINIAYGSFWNEGTNQNVVLINEALAEKHYGTASQAIGHSIMIDRVPFTIQAVYTTNDFVQNGSQANLYVPLQSWYKIHYLTDRPVHSVEVLVLSENSFDQLRTEMVRTLAESKGVAETSFRTQAVDDQLDMVNNILRIFTAIISSVAGISLLVGGIGVMNIMLVSVMERTREIGIRKAIGAKPRHILQQFLIETLVLTTLGGFIGCLFGLGMALLVTQLAEMSFVFYWPVFLISFGITTIIGILSGFYPARKAARLDPIVSLRYE</sequence>
<evidence type="ECO:0000256" key="4">
    <source>
        <dbReference type="ARBA" id="ARBA00022989"/>
    </source>
</evidence>
<dbReference type="GO" id="GO:0005886">
    <property type="term" value="C:plasma membrane"/>
    <property type="evidence" value="ECO:0007669"/>
    <property type="project" value="UniProtKB-SubCell"/>
</dbReference>
<evidence type="ECO:0000259" key="8">
    <source>
        <dbReference type="Pfam" id="PF02687"/>
    </source>
</evidence>
<dbReference type="InterPro" id="IPR025857">
    <property type="entry name" value="MacB_PCD"/>
</dbReference>
<dbReference type="GO" id="GO:0022857">
    <property type="term" value="F:transmembrane transporter activity"/>
    <property type="evidence" value="ECO:0007669"/>
    <property type="project" value="TreeGrafter"/>
</dbReference>
<dbReference type="PANTHER" id="PTHR30572">
    <property type="entry name" value="MEMBRANE COMPONENT OF TRANSPORTER-RELATED"/>
    <property type="match status" value="1"/>
</dbReference>
<dbReference type="RefSeq" id="WP_153790344.1">
    <property type="nucleotide sequence ID" value="NZ_CP045915.1"/>
</dbReference>
<keyword evidence="5 7" id="KW-0472">Membrane</keyword>